<reference evidence="2 3" key="1">
    <citation type="journal article" date="2018" name="Genome Biol. Evol.">
        <title>Multiple Roots of Fruiting Body Formation in Amoebozoa.</title>
        <authorList>
            <person name="Hillmann F."/>
            <person name="Forbes G."/>
            <person name="Novohradska S."/>
            <person name="Ferling I."/>
            <person name="Riege K."/>
            <person name="Groth M."/>
            <person name="Westermann M."/>
            <person name="Marz M."/>
            <person name="Spaller T."/>
            <person name="Winckler T."/>
            <person name="Schaap P."/>
            <person name="Glockner G."/>
        </authorList>
    </citation>
    <scope>NUCLEOTIDE SEQUENCE [LARGE SCALE GENOMIC DNA]</scope>
    <source>
        <strain evidence="2 3">Jena</strain>
    </source>
</reference>
<dbReference type="InParanoid" id="A0A2P6NA90"/>
<keyword evidence="3" id="KW-1185">Reference proteome</keyword>
<organism evidence="2 3">
    <name type="scientific">Planoprotostelium fungivorum</name>
    <dbReference type="NCBI Taxonomy" id="1890364"/>
    <lineage>
        <taxon>Eukaryota</taxon>
        <taxon>Amoebozoa</taxon>
        <taxon>Evosea</taxon>
        <taxon>Variosea</taxon>
        <taxon>Cavosteliida</taxon>
        <taxon>Cavosteliaceae</taxon>
        <taxon>Planoprotostelium</taxon>
    </lineage>
</organism>
<comment type="caution">
    <text evidence="2">The sequence shown here is derived from an EMBL/GenBank/DDBJ whole genome shotgun (WGS) entry which is preliminary data.</text>
</comment>
<evidence type="ECO:0000256" key="1">
    <source>
        <dbReference type="SAM" id="MobiDB-lite"/>
    </source>
</evidence>
<dbReference type="Proteomes" id="UP000241769">
    <property type="component" value="Unassembled WGS sequence"/>
</dbReference>
<protein>
    <submittedName>
        <fullName evidence="2">Uncharacterized protein</fullName>
    </submittedName>
</protein>
<gene>
    <name evidence="2" type="ORF">PROFUN_11418</name>
</gene>
<dbReference type="AlphaFoldDB" id="A0A2P6NA90"/>
<dbReference type="EMBL" id="MDYQ01000136">
    <property type="protein sequence ID" value="PRP80863.1"/>
    <property type="molecule type" value="Genomic_DNA"/>
</dbReference>
<proteinExistence type="predicted"/>
<sequence length="107" mass="12264">MVTLRLCSSSWMILLFKMKGLKLTPPLTLGDLVQTWGDNILPEIIPMRRSHDDPNNFPSPIPCMRDQRAFELMAFTFDDLDDDVQFGSNEEDTSQTIEELIDDEQGD</sequence>
<evidence type="ECO:0000313" key="2">
    <source>
        <dbReference type="EMBL" id="PRP80863.1"/>
    </source>
</evidence>
<name>A0A2P6NA90_9EUKA</name>
<feature type="region of interest" description="Disordered" evidence="1">
    <location>
        <begin position="85"/>
        <end position="107"/>
    </location>
</feature>
<evidence type="ECO:0000313" key="3">
    <source>
        <dbReference type="Proteomes" id="UP000241769"/>
    </source>
</evidence>
<accession>A0A2P6NA90</accession>